<dbReference type="Gene3D" id="3.30.160.60">
    <property type="entry name" value="Classic Zinc Finger"/>
    <property type="match status" value="2"/>
</dbReference>
<evidence type="ECO:0000256" key="2">
    <source>
        <dbReference type="ARBA" id="ARBA00022771"/>
    </source>
</evidence>
<dbReference type="SMART" id="SM00184">
    <property type="entry name" value="RING"/>
    <property type="match status" value="2"/>
</dbReference>
<dbReference type="SUPFAM" id="SSF49899">
    <property type="entry name" value="Concanavalin A-like lectins/glucanases"/>
    <property type="match status" value="1"/>
</dbReference>
<dbReference type="CDD" id="cd19769">
    <property type="entry name" value="Bbox2_TRIM16-like"/>
    <property type="match status" value="1"/>
</dbReference>
<evidence type="ECO:0000256" key="5">
    <source>
        <dbReference type="SAM" id="Coils"/>
    </source>
</evidence>
<dbReference type="Pfam" id="PF25600">
    <property type="entry name" value="TRIM_CC"/>
    <property type="match status" value="2"/>
</dbReference>
<keyword evidence="3" id="KW-0862">Zinc</keyword>
<dbReference type="AlphaFoldDB" id="A0A6G0JBQ2"/>
<dbReference type="Gene3D" id="4.10.830.40">
    <property type="match status" value="2"/>
</dbReference>
<dbReference type="PROSITE" id="PS00518">
    <property type="entry name" value="ZF_RING_1"/>
    <property type="match status" value="2"/>
</dbReference>
<keyword evidence="5" id="KW-0175">Coiled coil</keyword>
<evidence type="ECO:0000259" key="7">
    <source>
        <dbReference type="PROSITE" id="PS50089"/>
    </source>
</evidence>
<keyword evidence="10" id="KW-1185">Reference proteome</keyword>
<dbReference type="PROSITE" id="PS50089">
    <property type="entry name" value="ZF_RING_2"/>
    <property type="match status" value="2"/>
</dbReference>
<evidence type="ECO:0000256" key="3">
    <source>
        <dbReference type="ARBA" id="ARBA00022833"/>
    </source>
</evidence>
<dbReference type="Proteomes" id="UP000424527">
    <property type="component" value="Unassembled WGS sequence"/>
</dbReference>
<feature type="domain" description="RING-type" evidence="7">
    <location>
        <begin position="20"/>
        <end position="58"/>
    </location>
</feature>
<feature type="region of interest" description="Disordered" evidence="6">
    <location>
        <begin position="422"/>
        <end position="443"/>
    </location>
</feature>
<comment type="caution">
    <text evidence="9">The sequence shown here is derived from an EMBL/GenBank/DDBJ whole genome shotgun (WGS) entry which is preliminary data.</text>
</comment>
<proteinExistence type="predicted"/>
<dbReference type="InterPro" id="IPR043136">
    <property type="entry name" value="B30.2/SPRY_sf"/>
</dbReference>
<evidence type="ECO:0000259" key="8">
    <source>
        <dbReference type="PROSITE" id="PS50188"/>
    </source>
</evidence>
<feature type="region of interest" description="Disordered" evidence="6">
    <location>
        <begin position="369"/>
        <end position="410"/>
    </location>
</feature>
<dbReference type="Pfam" id="PF13445">
    <property type="entry name" value="zf-RING_UBOX"/>
    <property type="match status" value="2"/>
</dbReference>
<feature type="coiled-coil region" evidence="5">
    <location>
        <begin position="231"/>
        <end position="280"/>
    </location>
</feature>
<dbReference type="Gene3D" id="2.60.120.920">
    <property type="match status" value="1"/>
</dbReference>
<dbReference type="InterPro" id="IPR000315">
    <property type="entry name" value="Znf_B-box"/>
</dbReference>
<feature type="domain" description="RING-type" evidence="7">
    <location>
        <begin position="614"/>
        <end position="653"/>
    </location>
</feature>
<dbReference type="InterPro" id="IPR006574">
    <property type="entry name" value="PRY"/>
</dbReference>
<dbReference type="GO" id="GO:0005737">
    <property type="term" value="C:cytoplasm"/>
    <property type="evidence" value="ECO:0007669"/>
    <property type="project" value="UniProtKB-ARBA"/>
</dbReference>
<protein>
    <submittedName>
        <fullName evidence="9">E3 ubiquitin/ISG15 ligase TRIM25</fullName>
    </submittedName>
</protein>
<reference evidence="9 10" key="1">
    <citation type="submission" date="2019-07" db="EMBL/GenBank/DDBJ databases">
        <title>Chromosome genome assembly for large yellow croaker.</title>
        <authorList>
            <person name="Xiao S."/>
        </authorList>
    </citation>
    <scope>NUCLEOTIDE SEQUENCE [LARGE SCALE GENOMIC DNA]</scope>
    <source>
        <strain evidence="9">JMULYC20181020</strain>
        <tissue evidence="9">Muscle</tissue>
    </source>
</reference>
<dbReference type="InterPro" id="IPR013320">
    <property type="entry name" value="ConA-like_dom_sf"/>
</dbReference>
<dbReference type="PANTHER" id="PTHR25465">
    <property type="entry name" value="B-BOX DOMAIN CONTAINING"/>
    <property type="match status" value="1"/>
</dbReference>
<dbReference type="GO" id="GO:0008270">
    <property type="term" value="F:zinc ion binding"/>
    <property type="evidence" value="ECO:0007669"/>
    <property type="project" value="UniProtKB-KW"/>
</dbReference>
<keyword evidence="1" id="KW-0479">Metal-binding</keyword>
<dbReference type="InterPro" id="IPR051051">
    <property type="entry name" value="E3_ubiq-ligase_TRIM/RNF"/>
</dbReference>
<dbReference type="InterPro" id="IPR058030">
    <property type="entry name" value="TRIM8/14/16/25/29/45/65_CC"/>
</dbReference>
<dbReference type="InterPro" id="IPR001841">
    <property type="entry name" value="Znf_RING"/>
</dbReference>
<dbReference type="InterPro" id="IPR001870">
    <property type="entry name" value="B30.2/SPRY"/>
</dbReference>
<dbReference type="SUPFAM" id="SSF57845">
    <property type="entry name" value="B-box zinc-binding domain"/>
    <property type="match status" value="2"/>
</dbReference>
<dbReference type="InterPro" id="IPR017907">
    <property type="entry name" value="Znf_RING_CS"/>
</dbReference>
<organism evidence="9 10">
    <name type="scientific">Larimichthys crocea</name>
    <name type="common">Large yellow croaker</name>
    <name type="synonym">Pseudosciaena crocea</name>
    <dbReference type="NCBI Taxonomy" id="215358"/>
    <lineage>
        <taxon>Eukaryota</taxon>
        <taxon>Metazoa</taxon>
        <taxon>Chordata</taxon>
        <taxon>Craniata</taxon>
        <taxon>Vertebrata</taxon>
        <taxon>Euteleostomi</taxon>
        <taxon>Actinopterygii</taxon>
        <taxon>Neopterygii</taxon>
        <taxon>Teleostei</taxon>
        <taxon>Neoteleostei</taxon>
        <taxon>Acanthomorphata</taxon>
        <taxon>Eupercaria</taxon>
        <taxon>Sciaenidae</taxon>
        <taxon>Larimichthys</taxon>
    </lineage>
</organism>
<dbReference type="EMBL" id="REGW02000001">
    <property type="protein sequence ID" value="KAE8301024.1"/>
    <property type="molecule type" value="Genomic_DNA"/>
</dbReference>
<feature type="region of interest" description="Disordered" evidence="6">
    <location>
        <begin position="959"/>
        <end position="997"/>
    </location>
</feature>
<dbReference type="GO" id="GO:0016874">
    <property type="term" value="F:ligase activity"/>
    <property type="evidence" value="ECO:0007669"/>
    <property type="project" value="UniProtKB-KW"/>
</dbReference>
<feature type="compositionally biased region" description="Polar residues" evidence="6">
    <location>
        <begin position="971"/>
        <end position="997"/>
    </location>
</feature>
<feature type="region of interest" description="Disordered" evidence="6">
    <location>
        <begin position="1013"/>
        <end position="1097"/>
    </location>
</feature>
<sequence length="1097" mass="122694">MATMDESPFSLISLEDELSCSICLSPFNCPVTIPCGHNFCQDCLLATWKDCYSCPQCRTVFATKPELKKNTVLSTVVETLNSRLTKSGASVIPEKSKAKKKDVIRCDACMEAEASQTCHTCMASFCEEHLRPHRENPVFRVHQLTAPVSNLLERICTDHHKLMEFYCSQHARSICSICLQQVHKGCSFISSEDQRNLKESDLRGKLGLLDGKITKNETVVSQMRDMQNKLKDSATKRMKTLSAEYEQMRVMLARDERDALMAVERELESGQAKLKGLMKKFTENIDSMSKAKEDIHSLLSQSQTLGFLQASYNLPQNTNFDPYTPRINLDSKKVIASQAFAAALKEHLAEMFNQPFEARQVMLKPEPQWGLMATPQGSGSQPKAVSKKKVQKPKKGQKSTEDTMGNENLSSSMENLLEFNGKEAESREQPVAVTSDIPPNITSSEKRGELLKYATVLTLDQKTAHKRIALNEGFTKASVSDEHENYPDSPERFTVCSQVLTSKGFSRGRHYWEVKLSSNNFIGLGLAYKSIDRKGPTSRLGRNAQSWCVEWFNVKLSAWHNSSETVLVNPNSKRVATFRPGIKFSELQQHRSVTMADMDESQFSLMCLEDELTCCICLGTFNCPVTIPCGHNFCQDCLLDSWQDSDYSCPQCRTVFPTKPELKKNTVLCSVVETFKSKSEVILTAEDNKAKKKDVIRCDTCMEAEASQTCLTCMASFCEEHLRPHRENPKFSVHQLIEPVGDLSEHICTDHHKLMEFFCSDHSQAICSLCLQQVHKGCSFMSPEEQRNLKESDLRDKLGLLDGKIERTETVMFQINDTQSKLKDAATKRKTAFAAVFQQMHDMLAQVECEAQHVVDCELETGQKKLCDFMKRLTENTENMRKAREDVNNLLSQSQTLAFLQASVDLPRAVKFDPYAPRINLDSKKVIATQAFAAALKEHLTEMFKQPVEARQVMLKPDEKADPVSGGAGSQPKSEQPDPQQQGQPMSHSSGFPSMQPFIQTVPVPVYIGGHGGWNPQYGRGQSAGPNRGPPFKGGQRPDKKSDGGQQHSHKQDKKPHSGPGGHQPSGKGSDSTKKDNPRSHPSGGKPNKNHPGPHKK</sequence>
<dbReference type="PRINTS" id="PR01407">
    <property type="entry name" value="BUTYPHLNCDUF"/>
</dbReference>
<keyword evidence="2 4" id="KW-0863">Zinc-finger</keyword>
<dbReference type="InterPro" id="IPR013083">
    <property type="entry name" value="Znf_RING/FYVE/PHD"/>
</dbReference>
<dbReference type="CDD" id="cd19776">
    <property type="entry name" value="Bbox2_TRIM25_C-IV"/>
    <property type="match status" value="1"/>
</dbReference>
<dbReference type="InterPro" id="IPR003879">
    <property type="entry name" value="Butyrophylin_SPRY"/>
</dbReference>
<dbReference type="Pfam" id="PF13765">
    <property type="entry name" value="PRY"/>
    <property type="match status" value="1"/>
</dbReference>
<keyword evidence="9" id="KW-0436">Ligase</keyword>
<accession>A0A6G0JBQ2</accession>
<evidence type="ECO:0000313" key="9">
    <source>
        <dbReference type="EMBL" id="KAE8301024.1"/>
    </source>
</evidence>
<evidence type="ECO:0000256" key="1">
    <source>
        <dbReference type="ARBA" id="ARBA00022723"/>
    </source>
</evidence>
<dbReference type="Gene3D" id="3.30.40.10">
    <property type="entry name" value="Zinc/RING finger domain, C3HC4 (zinc finger)"/>
    <property type="match status" value="2"/>
</dbReference>
<feature type="compositionally biased region" description="Basic residues" evidence="6">
    <location>
        <begin position="385"/>
        <end position="397"/>
    </location>
</feature>
<dbReference type="SMART" id="SM00589">
    <property type="entry name" value="PRY"/>
    <property type="match status" value="1"/>
</dbReference>
<dbReference type="PROSITE" id="PS50188">
    <property type="entry name" value="B302_SPRY"/>
    <property type="match status" value="1"/>
</dbReference>
<dbReference type="CDD" id="cd16597">
    <property type="entry name" value="RING-HC_TRIM25_C-IV"/>
    <property type="match status" value="2"/>
</dbReference>
<evidence type="ECO:0000256" key="6">
    <source>
        <dbReference type="SAM" id="MobiDB-lite"/>
    </source>
</evidence>
<evidence type="ECO:0000256" key="4">
    <source>
        <dbReference type="PROSITE-ProRule" id="PRU00175"/>
    </source>
</evidence>
<feature type="domain" description="B30.2/SPRY" evidence="8">
    <location>
        <begin position="436"/>
        <end position="634"/>
    </location>
</feature>
<evidence type="ECO:0000313" key="10">
    <source>
        <dbReference type="Proteomes" id="UP000424527"/>
    </source>
</evidence>
<gene>
    <name evidence="9" type="ORF">D5F01_LYC01175</name>
</gene>
<dbReference type="SUPFAM" id="SSF57850">
    <property type="entry name" value="RING/U-box"/>
    <property type="match status" value="2"/>
</dbReference>
<feature type="compositionally biased region" description="Basic residues" evidence="6">
    <location>
        <begin position="1088"/>
        <end position="1097"/>
    </location>
</feature>
<dbReference type="PANTHER" id="PTHR25465:SF77">
    <property type="entry name" value="E3 UBIQUITIN_ISG15 LIGASE TRIM25"/>
    <property type="match status" value="1"/>
</dbReference>
<dbReference type="InterPro" id="IPR027370">
    <property type="entry name" value="Znf-RING_euk"/>
</dbReference>
<dbReference type="SMART" id="SM00336">
    <property type="entry name" value="BBOX"/>
    <property type="match status" value="4"/>
</dbReference>
<name>A0A6G0JBQ2_LARCR</name>